<evidence type="ECO:0000256" key="2">
    <source>
        <dbReference type="ARBA" id="ARBA00007347"/>
    </source>
</evidence>
<keyword evidence="3 5" id="KW-0496">Mitochondrion</keyword>
<accession>A0A8J2QQJ2</accession>
<gene>
    <name evidence="6" type="ORF">DCHRY22_LOCUS8045</name>
</gene>
<sequence>MHTDLSPHLHTQECNVLIKLLQDCHVEHPFRKFMGYCNDYDRDMRRCLKAERIRRQQANNDEAVRKHAERRARILAQSQNTENL</sequence>
<dbReference type="PANTHER" id="PTHR22977:SF1">
    <property type="entry name" value="COX ASSEMBLY MITOCHONDRIAL PROTEIN 2 HOMOLOG"/>
    <property type="match status" value="1"/>
</dbReference>
<protein>
    <recommendedName>
        <fullName evidence="5">COX assembly mitochondrial protein</fullName>
    </recommendedName>
</protein>
<name>A0A8J2QQJ2_9NEOP</name>
<dbReference type="Proteomes" id="UP000789524">
    <property type="component" value="Unassembled WGS sequence"/>
</dbReference>
<evidence type="ECO:0000256" key="1">
    <source>
        <dbReference type="ARBA" id="ARBA00004173"/>
    </source>
</evidence>
<dbReference type="EMBL" id="CAKASE010000059">
    <property type="protein sequence ID" value="CAG9567984.1"/>
    <property type="molecule type" value="Genomic_DNA"/>
</dbReference>
<comment type="subcellular location">
    <subcellularLocation>
        <location evidence="1 5">Mitochondrion</location>
    </subcellularLocation>
</comment>
<evidence type="ECO:0000313" key="7">
    <source>
        <dbReference type="Proteomes" id="UP000789524"/>
    </source>
</evidence>
<keyword evidence="4" id="KW-1015">Disulfide bond</keyword>
<proteinExistence type="inferred from homology"/>
<dbReference type="InterPro" id="IPR013892">
    <property type="entry name" value="Cyt_c_biogenesis_Cmc1-like"/>
</dbReference>
<organism evidence="6 7">
    <name type="scientific">Danaus chrysippus</name>
    <name type="common">African queen</name>
    <dbReference type="NCBI Taxonomy" id="151541"/>
    <lineage>
        <taxon>Eukaryota</taxon>
        <taxon>Metazoa</taxon>
        <taxon>Ecdysozoa</taxon>
        <taxon>Arthropoda</taxon>
        <taxon>Hexapoda</taxon>
        <taxon>Insecta</taxon>
        <taxon>Pterygota</taxon>
        <taxon>Neoptera</taxon>
        <taxon>Endopterygota</taxon>
        <taxon>Lepidoptera</taxon>
        <taxon>Glossata</taxon>
        <taxon>Ditrysia</taxon>
        <taxon>Papilionoidea</taxon>
        <taxon>Nymphalidae</taxon>
        <taxon>Danainae</taxon>
        <taxon>Danaini</taxon>
        <taxon>Danaina</taxon>
        <taxon>Danaus</taxon>
        <taxon>Anosia</taxon>
    </lineage>
</organism>
<dbReference type="PANTHER" id="PTHR22977">
    <property type="entry name" value="COX ASSEMBLY MITOCHONDRIAL PROTEIN"/>
    <property type="match status" value="1"/>
</dbReference>
<comment type="caution">
    <text evidence="6">The sequence shown here is derived from an EMBL/GenBank/DDBJ whole genome shotgun (WGS) entry which is preliminary data.</text>
</comment>
<evidence type="ECO:0000256" key="4">
    <source>
        <dbReference type="ARBA" id="ARBA00023157"/>
    </source>
</evidence>
<dbReference type="GO" id="GO:0005739">
    <property type="term" value="C:mitochondrion"/>
    <property type="evidence" value="ECO:0007669"/>
    <property type="project" value="UniProtKB-SubCell"/>
</dbReference>
<evidence type="ECO:0000256" key="5">
    <source>
        <dbReference type="RuleBase" id="RU364104"/>
    </source>
</evidence>
<dbReference type="Pfam" id="PF08583">
    <property type="entry name" value="Cmc1"/>
    <property type="match status" value="1"/>
</dbReference>
<comment type="similarity">
    <text evidence="2 5">Belongs to the CMC family.</text>
</comment>
<reference evidence="6" key="1">
    <citation type="submission" date="2021-09" db="EMBL/GenBank/DDBJ databases">
        <authorList>
            <person name="Martin H S."/>
        </authorList>
    </citation>
    <scope>NUCLEOTIDE SEQUENCE</scope>
</reference>
<dbReference type="PROSITE" id="PS51808">
    <property type="entry name" value="CHCH"/>
    <property type="match status" value="1"/>
</dbReference>
<keyword evidence="7" id="KW-1185">Reference proteome</keyword>
<evidence type="ECO:0000313" key="6">
    <source>
        <dbReference type="EMBL" id="CAG9567984.1"/>
    </source>
</evidence>
<dbReference type="AlphaFoldDB" id="A0A8J2QQJ2"/>
<dbReference type="OrthoDB" id="532630at2759"/>
<evidence type="ECO:0000256" key="3">
    <source>
        <dbReference type="ARBA" id="ARBA00023128"/>
    </source>
</evidence>